<evidence type="ECO:0000256" key="1">
    <source>
        <dbReference type="ARBA" id="ARBA00004141"/>
    </source>
</evidence>
<feature type="region of interest" description="Disordered" evidence="7">
    <location>
        <begin position="357"/>
        <end position="380"/>
    </location>
</feature>
<comment type="caution">
    <text evidence="9">The sequence shown here is derived from an EMBL/GenBank/DDBJ whole genome shotgun (WGS) entry which is preliminary data.</text>
</comment>
<keyword evidence="10" id="KW-1185">Reference proteome</keyword>
<feature type="transmembrane region" description="Helical" evidence="6">
    <location>
        <begin position="323"/>
        <end position="342"/>
    </location>
</feature>
<gene>
    <name evidence="9" type="ORF">Taro_033823</name>
</gene>
<feature type="transmembrane region" description="Helical" evidence="6">
    <location>
        <begin position="297"/>
        <end position="317"/>
    </location>
</feature>
<feature type="transmembrane region" description="Helical" evidence="6">
    <location>
        <begin position="152"/>
        <end position="171"/>
    </location>
</feature>
<dbReference type="InterPro" id="IPR030184">
    <property type="entry name" value="WAT1-related"/>
</dbReference>
<feature type="transmembrane region" description="Helical" evidence="6">
    <location>
        <begin position="233"/>
        <end position="254"/>
    </location>
</feature>
<feature type="transmembrane region" description="Helical" evidence="6">
    <location>
        <begin position="266"/>
        <end position="285"/>
    </location>
</feature>
<evidence type="ECO:0000259" key="8">
    <source>
        <dbReference type="Pfam" id="PF00892"/>
    </source>
</evidence>
<evidence type="ECO:0000256" key="7">
    <source>
        <dbReference type="SAM" id="MobiDB-lite"/>
    </source>
</evidence>
<dbReference type="PANTHER" id="PTHR31218">
    <property type="entry name" value="WAT1-RELATED PROTEIN"/>
    <property type="match status" value="1"/>
</dbReference>
<feature type="domain" description="EamA" evidence="8">
    <location>
        <begin position="205"/>
        <end position="341"/>
    </location>
</feature>
<dbReference type="Pfam" id="PF00892">
    <property type="entry name" value="EamA"/>
    <property type="match status" value="1"/>
</dbReference>
<reference evidence="9" key="1">
    <citation type="submission" date="2017-07" db="EMBL/GenBank/DDBJ databases">
        <title>Taro Niue Genome Assembly and Annotation.</title>
        <authorList>
            <person name="Atibalentja N."/>
            <person name="Keating K."/>
            <person name="Fields C.J."/>
        </authorList>
    </citation>
    <scope>NUCLEOTIDE SEQUENCE</scope>
    <source>
        <strain evidence="9">Niue_2</strain>
        <tissue evidence="9">Leaf</tissue>
    </source>
</reference>
<feature type="compositionally biased region" description="Basic and acidic residues" evidence="7">
    <location>
        <begin position="357"/>
        <end position="366"/>
    </location>
</feature>
<dbReference type="EMBL" id="NMUH01002614">
    <property type="protein sequence ID" value="MQM01076.1"/>
    <property type="molecule type" value="Genomic_DNA"/>
</dbReference>
<sequence>MEVGVLARDYKTSPPQGYSCKASYRSEGSRYRDITRRFMARIKCLEDYKPAMAMVGLQIIYAALSIMGKAVLNEGLSPRVLVVYRQGLGTLALAPVAYLSQSTTMNQNLYFLGLKYGSTSLATAMINLIPATTFLMAAPLGLEKVSLTSRGIAKIGGTFLSVGGAITMAVLKGPKLWGHVISNPSYNSTYNIVDQGANRDWFLSCLSLFLCCCCWSMWLIMQVPLSKTFSDPITLSTWMCFMGLLQSAIVTFFVEPDSSAWKLDGSFEMLYCVYAGVVGTGVSTYLQAWCVSKRGPLFSATFNPLCTVITTVLGVSILHEALYAGSLAGATAVVGGLYMVLWGKAVEVAHTKSCREQIKPDDHAPETDLEEPLLVDRQSG</sequence>
<name>A0A843VZ03_COLES</name>
<keyword evidence="4 6" id="KW-1133">Transmembrane helix</keyword>
<protein>
    <recommendedName>
        <fullName evidence="6">WAT1-related protein</fullName>
    </recommendedName>
</protein>
<evidence type="ECO:0000313" key="10">
    <source>
        <dbReference type="Proteomes" id="UP000652761"/>
    </source>
</evidence>
<dbReference type="SUPFAM" id="SSF103481">
    <property type="entry name" value="Multidrug resistance efflux transporter EmrE"/>
    <property type="match status" value="1"/>
</dbReference>
<dbReference type="InterPro" id="IPR037185">
    <property type="entry name" value="EmrE-like"/>
</dbReference>
<evidence type="ECO:0000256" key="6">
    <source>
        <dbReference type="RuleBase" id="RU363077"/>
    </source>
</evidence>
<dbReference type="OrthoDB" id="1728340at2759"/>
<evidence type="ECO:0000256" key="3">
    <source>
        <dbReference type="ARBA" id="ARBA00022692"/>
    </source>
</evidence>
<dbReference type="InterPro" id="IPR000620">
    <property type="entry name" value="EamA_dom"/>
</dbReference>
<proteinExistence type="inferred from homology"/>
<organism evidence="9 10">
    <name type="scientific">Colocasia esculenta</name>
    <name type="common">Wild taro</name>
    <name type="synonym">Arum esculentum</name>
    <dbReference type="NCBI Taxonomy" id="4460"/>
    <lineage>
        <taxon>Eukaryota</taxon>
        <taxon>Viridiplantae</taxon>
        <taxon>Streptophyta</taxon>
        <taxon>Embryophyta</taxon>
        <taxon>Tracheophyta</taxon>
        <taxon>Spermatophyta</taxon>
        <taxon>Magnoliopsida</taxon>
        <taxon>Liliopsida</taxon>
        <taxon>Araceae</taxon>
        <taxon>Aroideae</taxon>
        <taxon>Colocasieae</taxon>
        <taxon>Colocasia</taxon>
    </lineage>
</organism>
<dbReference type="Proteomes" id="UP000652761">
    <property type="component" value="Unassembled WGS sequence"/>
</dbReference>
<comment type="subcellular location">
    <subcellularLocation>
        <location evidence="1 6">Membrane</location>
        <topology evidence="1 6">Multi-pass membrane protein</topology>
    </subcellularLocation>
</comment>
<keyword evidence="3 6" id="KW-0812">Transmembrane</keyword>
<dbReference type="GO" id="GO:0016020">
    <property type="term" value="C:membrane"/>
    <property type="evidence" value="ECO:0007669"/>
    <property type="project" value="UniProtKB-SubCell"/>
</dbReference>
<feature type="transmembrane region" description="Helical" evidence="6">
    <location>
        <begin position="82"/>
        <end position="100"/>
    </location>
</feature>
<comment type="similarity">
    <text evidence="2 6">Belongs to the drug/metabolite transporter (DMT) superfamily. Plant drug/metabolite exporter (P-DME) (TC 2.A.7.4) family.</text>
</comment>
<feature type="transmembrane region" description="Helical" evidence="6">
    <location>
        <begin position="120"/>
        <end position="140"/>
    </location>
</feature>
<dbReference type="AlphaFoldDB" id="A0A843VZ03"/>
<evidence type="ECO:0000256" key="5">
    <source>
        <dbReference type="ARBA" id="ARBA00023136"/>
    </source>
</evidence>
<evidence type="ECO:0000256" key="4">
    <source>
        <dbReference type="ARBA" id="ARBA00022989"/>
    </source>
</evidence>
<feature type="transmembrane region" description="Helical" evidence="6">
    <location>
        <begin position="51"/>
        <end position="70"/>
    </location>
</feature>
<evidence type="ECO:0000256" key="2">
    <source>
        <dbReference type="ARBA" id="ARBA00007635"/>
    </source>
</evidence>
<accession>A0A843VZ03</accession>
<evidence type="ECO:0000313" key="9">
    <source>
        <dbReference type="EMBL" id="MQM01076.1"/>
    </source>
</evidence>
<feature type="transmembrane region" description="Helical" evidence="6">
    <location>
        <begin position="201"/>
        <end position="221"/>
    </location>
</feature>
<dbReference type="GO" id="GO:0022857">
    <property type="term" value="F:transmembrane transporter activity"/>
    <property type="evidence" value="ECO:0007669"/>
    <property type="project" value="InterPro"/>
</dbReference>
<keyword evidence="5 6" id="KW-0472">Membrane</keyword>